<sequence length="143" mass="16884">MEHILLAAVYPNLTELKLFTFKQQIASKYFTETFDDCLYLLDGRLKQLAAFNVNVYSIESSSTIVHDVDTLPNLKCFSLKSYFRFQQYDLIPSLLRRMPYLEHLTLYIVQEVQIESSMFISSTYPTNIDKYRITKYGHYHQLS</sequence>
<comment type="caution">
    <text evidence="1">The sequence shown here is derived from an EMBL/GenBank/DDBJ whole genome shotgun (WGS) entry which is preliminary data.</text>
</comment>
<dbReference type="AlphaFoldDB" id="A0A820DJY2"/>
<proteinExistence type="predicted"/>
<gene>
    <name evidence="1" type="ORF">UXM345_LOCUS29788</name>
</gene>
<dbReference type="Proteomes" id="UP000663842">
    <property type="component" value="Unassembled WGS sequence"/>
</dbReference>
<organism evidence="1 2">
    <name type="scientific">Rotaria magnacalcarata</name>
    <dbReference type="NCBI Taxonomy" id="392030"/>
    <lineage>
        <taxon>Eukaryota</taxon>
        <taxon>Metazoa</taxon>
        <taxon>Spiralia</taxon>
        <taxon>Gnathifera</taxon>
        <taxon>Rotifera</taxon>
        <taxon>Eurotatoria</taxon>
        <taxon>Bdelloidea</taxon>
        <taxon>Philodinida</taxon>
        <taxon>Philodinidae</taxon>
        <taxon>Rotaria</taxon>
    </lineage>
</organism>
<reference evidence="1" key="1">
    <citation type="submission" date="2021-02" db="EMBL/GenBank/DDBJ databases">
        <authorList>
            <person name="Nowell W R."/>
        </authorList>
    </citation>
    <scope>NUCLEOTIDE SEQUENCE</scope>
</reference>
<evidence type="ECO:0000313" key="2">
    <source>
        <dbReference type="Proteomes" id="UP000663842"/>
    </source>
</evidence>
<name>A0A820DJY2_9BILA</name>
<accession>A0A820DJY2</accession>
<evidence type="ECO:0000313" key="1">
    <source>
        <dbReference type="EMBL" id="CAF4233617.1"/>
    </source>
</evidence>
<protein>
    <submittedName>
        <fullName evidence="1">Uncharacterized protein</fullName>
    </submittedName>
</protein>
<dbReference type="EMBL" id="CAJOBF010007471">
    <property type="protein sequence ID" value="CAF4233617.1"/>
    <property type="molecule type" value="Genomic_DNA"/>
</dbReference>